<keyword evidence="2" id="KW-1133">Transmembrane helix</keyword>
<protein>
    <submittedName>
        <fullName evidence="3">Putative mucin-5AC</fullName>
    </submittedName>
</protein>
<dbReference type="AlphaFoldDB" id="A0A423TI79"/>
<keyword evidence="2" id="KW-0472">Membrane</keyword>
<feature type="compositionally biased region" description="Polar residues" evidence="1">
    <location>
        <begin position="65"/>
        <end position="74"/>
    </location>
</feature>
<evidence type="ECO:0000313" key="3">
    <source>
        <dbReference type="EMBL" id="ROT76165.1"/>
    </source>
</evidence>
<sequence length="551" mass="58953">MRLYLLRFLLPPAHSHPPIPHHTYPPFLLLAVAGDDEIVQSIQQELQHIGESLDELVLLVNPETTTTDLPSSTVSSDEPASPGSSSTTSASSGASVQSSTTDAPVETTKTQAPVETTETQAPVETTETQAPVETTKTQAPVETTETQAPSFDETKASSSEPSQPSSSEEPQTSTSEPSQSSSSEQPQTSSSAPTTTIPPTPVCITNETSSGNDADLCERLTSVLEDIEAVTSTVAKGTMGQAELDDLRNCSTRLDDVIEDMRNNTDFLASSVDVEELIARKDALDEVRKSEEDGDNVQDFFLLITTTTSPSPFLPTPSLSDHQPNTITATTTSPFLSSSPFPLPRYPSNHDPHYHIPPPLLRYHVLSLLTSAYYLFLSFPSLPPSPPLPSTTTTLPSLLLSLSLPLPSSLLSLSTTTTSPFLSSSPFPLPRPLPSSPPLPFRYHDLSLPLLLSLSIATSHPSLLPLLKVLTEAEKAVEDALSTDDYDPTLAIVLGVLGGLLGVGIIGYVGFTFYKKNKAKKARKNDNPMTSMERGSGQDNSAYAGSSNRII</sequence>
<accession>A0A423TI79</accession>
<dbReference type="OrthoDB" id="5597713at2759"/>
<reference evidence="3 4" key="1">
    <citation type="submission" date="2018-04" db="EMBL/GenBank/DDBJ databases">
        <authorList>
            <person name="Zhang X."/>
            <person name="Yuan J."/>
            <person name="Li F."/>
            <person name="Xiang J."/>
        </authorList>
    </citation>
    <scope>NUCLEOTIDE SEQUENCE [LARGE SCALE GENOMIC DNA]</scope>
    <source>
        <tissue evidence="3">Muscle</tissue>
    </source>
</reference>
<feature type="compositionally biased region" description="Polar residues" evidence="1">
    <location>
        <begin position="537"/>
        <end position="551"/>
    </location>
</feature>
<feature type="compositionally biased region" description="Polar residues" evidence="1">
    <location>
        <begin position="107"/>
        <end position="149"/>
    </location>
</feature>
<dbReference type="Proteomes" id="UP000283509">
    <property type="component" value="Unassembled WGS sequence"/>
</dbReference>
<feature type="region of interest" description="Disordered" evidence="1">
    <location>
        <begin position="65"/>
        <end position="212"/>
    </location>
</feature>
<dbReference type="EMBL" id="QCYY01001686">
    <property type="protein sequence ID" value="ROT76165.1"/>
    <property type="molecule type" value="Genomic_DNA"/>
</dbReference>
<name>A0A423TI79_PENVA</name>
<feature type="transmembrane region" description="Helical" evidence="2">
    <location>
        <begin position="490"/>
        <end position="514"/>
    </location>
</feature>
<keyword evidence="4" id="KW-1185">Reference proteome</keyword>
<keyword evidence="2" id="KW-0812">Transmembrane</keyword>
<feature type="region of interest" description="Disordered" evidence="1">
    <location>
        <begin position="522"/>
        <end position="551"/>
    </location>
</feature>
<proteinExistence type="predicted"/>
<feature type="compositionally biased region" description="Polar residues" evidence="1">
    <location>
        <begin position="203"/>
        <end position="212"/>
    </location>
</feature>
<feature type="compositionally biased region" description="Low complexity" evidence="1">
    <location>
        <begin position="75"/>
        <end position="101"/>
    </location>
</feature>
<evidence type="ECO:0000256" key="1">
    <source>
        <dbReference type="SAM" id="MobiDB-lite"/>
    </source>
</evidence>
<evidence type="ECO:0000313" key="4">
    <source>
        <dbReference type="Proteomes" id="UP000283509"/>
    </source>
</evidence>
<evidence type="ECO:0000256" key="2">
    <source>
        <dbReference type="SAM" id="Phobius"/>
    </source>
</evidence>
<gene>
    <name evidence="3" type="ORF">C7M84_005233</name>
</gene>
<organism evidence="3 4">
    <name type="scientific">Penaeus vannamei</name>
    <name type="common">Whiteleg shrimp</name>
    <name type="synonym">Litopenaeus vannamei</name>
    <dbReference type="NCBI Taxonomy" id="6689"/>
    <lineage>
        <taxon>Eukaryota</taxon>
        <taxon>Metazoa</taxon>
        <taxon>Ecdysozoa</taxon>
        <taxon>Arthropoda</taxon>
        <taxon>Crustacea</taxon>
        <taxon>Multicrustacea</taxon>
        <taxon>Malacostraca</taxon>
        <taxon>Eumalacostraca</taxon>
        <taxon>Eucarida</taxon>
        <taxon>Decapoda</taxon>
        <taxon>Dendrobranchiata</taxon>
        <taxon>Penaeoidea</taxon>
        <taxon>Penaeidae</taxon>
        <taxon>Penaeus</taxon>
    </lineage>
</organism>
<comment type="caution">
    <text evidence="3">The sequence shown here is derived from an EMBL/GenBank/DDBJ whole genome shotgun (WGS) entry which is preliminary data.</text>
</comment>
<feature type="compositionally biased region" description="Low complexity" evidence="1">
    <location>
        <begin position="157"/>
        <end position="195"/>
    </location>
</feature>
<reference evidence="3 4" key="2">
    <citation type="submission" date="2019-01" db="EMBL/GenBank/DDBJ databases">
        <title>The decoding of complex shrimp genome reveals the adaptation for benthos swimmer, frequently molting mechanism and breeding impact on genome.</title>
        <authorList>
            <person name="Sun Y."/>
            <person name="Gao Y."/>
            <person name="Yu Y."/>
        </authorList>
    </citation>
    <scope>NUCLEOTIDE SEQUENCE [LARGE SCALE GENOMIC DNA]</scope>
    <source>
        <tissue evidence="3">Muscle</tissue>
    </source>
</reference>